<sequence length="338" mass="36867">MNPVKNLMVATALTALVVGAALAQNTSGEQVKVNIDGSSTVYPISRAAVKAFEEQNKQYQGTIAVAFSGTGGGFKKFCSGEIDISDASRPILQKEIDACRNNNIAFMELPVAFDALTVVVHPKNTWASDLTVAELKKIWERSAQGKITRWNQVRPGFPDRPLKLYGPGRDSGTYDYFAEAILGSANTDTRSDYEASEDDDVLVKGVSEDANALGYFGYAYYEANNNKLKALAVDNGKGPVVPTDKNVEKGTYAPLSRPLFIYVNIVSTQNKPEVREFVNYYLENGEKLAASVGYVPLPAEGYHIASNHFFRGKRGTVYGGRAYLGLSIREVLLKTASF</sequence>
<evidence type="ECO:0000313" key="6">
    <source>
        <dbReference type="EMBL" id="UFP96826.1"/>
    </source>
</evidence>
<name>A0ABY3PSX5_9CYAN</name>
<feature type="chain" id="PRO_5045008449" description="Phosphate-binding protein" evidence="4">
    <location>
        <begin position="24"/>
        <end position="338"/>
    </location>
</feature>
<dbReference type="NCBIfam" id="TIGR02136">
    <property type="entry name" value="ptsS_2"/>
    <property type="match status" value="1"/>
</dbReference>
<reference evidence="6 7" key="1">
    <citation type="journal article" date="2021" name="Genome Biol. Evol.">
        <title>Complete Genome Sequencing of a Novel Gloeobacter Species from a Waterfall Cave in Mexico.</title>
        <authorList>
            <person name="Saw J.H."/>
            <person name="Cardona T."/>
            <person name="Montejano G."/>
        </authorList>
    </citation>
    <scope>NUCLEOTIDE SEQUENCE [LARGE SCALE GENOMIC DNA]</scope>
    <source>
        <strain evidence="6">MG652769</strain>
    </source>
</reference>
<dbReference type="PANTHER" id="PTHR30570:SF1">
    <property type="entry name" value="PHOSPHATE-BINDING PROTEIN PSTS"/>
    <property type="match status" value="1"/>
</dbReference>
<evidence type="ECO:0000256" key="4">
    <source>
        <dbReference type="RuleBase" id="RU367119"/>
    </source>
</evidence>
<comment type="similarity">
    <text evidence="1 4">Belongs to the PstS family.</text>
</comment>
<dbReference type="PANTHER" id="PTHR30570">
    <property type="entry name" value="PERIPLASMIC PHOSPHATE BINDING COMPONENT OF PHOSPHATE ABC TRANSPORTER"/>
    <property type="match status" value="1"/>
</dbReference>
<dbReference type="EMBL" id="CP063845">
    <property type="protein sequence ID" value="UFP96826.1"/>
    <property type="molecule type" value="Genomic_DNA"/>
</dbReference>
<keyword evidence="4" id="KW-0592">Phosphate transport</keyword>
<dbReference type="CDD" id="cd13654">
    <property type="entry name" value="PBP2_phosphate_like_2"/>
    <property type="match status" value="1"/>
</dbReference>
<dbReference type="Pfam" id="PF12849">
    <property type="entry name" value="PBP_like_2"/>
    <property type="match status" value="1"/>
</dbReference>
<dbReference type="RefSeq" id="WP_230844160.1">
    <property type="nucleotide sequence ID" value="NZ_CP063845.1"/>
</dbReference>
<dbReference type="Proteomes" id="UP001054846">
    <property type="component" value="Chromosome"/>
</dbReference>
<protein>
    <recommendedName>
        <fullName evidence="4">Phosphate-binding protein</fullName>
    </recommendedName>
</protein>
<evidence type="ECO:0000256" key="3">
    <source>
        <dbReference type="ARBA" id="ARBA00022729"/>
    </source>
</evidence>
<dbReference type="InterPro" id="IPR011862">
    <property type="entry name" value="Phos-bd"/>
</dbReference>
<dbReference type="InterPro" id="IPR050811">
    <property type="entry name" value="Phosphate_ABC_transporter"/>
</dbReference>
<keyword evidence="3 4" id="KW-0732">Signal</keyword>
<dbReference type="SUPFAM" id="SSF53850">
    <property type="entry name" value="Periplasmic binding protein-like II"/>
    <property type="match status" value="1"/>
</dbReference>
<organism evidence="6 7">
    <name type="scientific">Gloeobacter morelensis MG652769</name>
    <dbReference type="NCBI Taxonomy" id="2781736"/>
    <lineage>
        <taxon>Bacteria</taxon>
        <taxon>Bacillati</taxon>
        <taxon>Cyanobacteriota</taxon>
        <taxon>Cyanophyceae</taxon>
        <taxon>Gloeobacterales</taxon>
        <taxon>Gloeobacteraceae</taxon>
        <taxon>Gloeobacter</taxon>
        <taxon>Gloeobacter morelensis</taxon>
    </lineage>
</organism>
<evidence type="ECO:0000313" key="7">
    <source>
        <dbReference type="Proteomes" id="UP001054846"/>
    </source>
</evidence>
<gene>
    <name evidence="6" type="ORF">ISF26_11710</name>
</gene>
<evidence type="ECO:0000256" key="1">
    <source>
        <dbReference type="ARBA" id="ARBA00008725"/>
    </source>
</evidence>
<evidence type="ECO:0000259" key="5">
    <source>
        <dbReference type="Pfam" id="PF12849"/>
    </source>
</evidence>
<comment type="function">
    <text evidence="4">Involved in the system for phosphate transport across the cytoplasmic membrane.</text>
</comment>
<proteinExistence type="inferred from homology"/>
<accession>A0ABY3PSX5</accession>
<dbReference type="Gene3D" id="3.40.190.10">
    <property type="entry name" value="Periplasmic binding protein-like II"/>
    <property type="match status" value="2"/>
</dbReference>
<evidence type="ECO:0000256" key="2">
    <source>
        <dbReference type="ARBA" id="ARBA00022448"/>
    </source>
</evidence>
<dbReference type="InterPro" id="IPR024370">
    <property type="entry name" value="PBP_domain"/>
</dbReference>
<keyword evidence="2 4" id="KW-0813">Transport</keyword>
<feature type="signal peptide" evidence="4">
    <location>
        <begin position="1"/>
        <end position="23"/>
    </location>
</feature>
<feature type="domain" description="PBP" evidence="5">
    <location>
        <begin position="28"/>
        <end position="282"/>
    </location>
</feature>
<keyword evidence="7" id="KW-1185">Reference proteome</keyword>